<sequence>MNYQDILDFWFAAENHPNWFAKSNNFDVLIEKKFKALHQQAAQAELWSWRNNAEGRLAEIIVLDQFSRNLYRDSPLAFAQDALALALAQETISLGLDEHLTPEQRSFLYMPFMHSESAKIHQSALELFEKLGNPINLDFEKKHKVIIDRFGRHPHRNAVLGRNSTTEELEFLTQPNSSF</sequence>
<dbReference type="Gene3D" id="1.25.40.10">
    <property type="entry name" value="Tetratricopeptide repeat domain"/>
    <property type="match status" value="1"/>
</dbReference>
<dbReference type="OrthoDB" id="7593450at2"/>
<dbReference type="Proteomes" id="UP000185753">
    <property type="component" value="Unassembled WGS sequence"/>
</dbReference>
<dbReference type="SUPFAM" id="SSF48452">
    <property type="entry name" value="TPR-like"/>
    <property type="match status" value="1"/>
</dbReference>
<keyword evidence="2" id="KW-1185">Reference proteome</keyword>
<dbReference type="InterPro" id="IPR011990">
    <property type="entry name" value="TPR-like_helical_dom_sf"/>
</dbReference>
<evidence type="ECO:0000313" key="1">
    <source>
        <dbReference type="EMBL" id="OBX30139.1"/>
    </source>
</evidence>
<proteinExistence type="predicted"/>
<protein>
    <recommendedName>
        <fullName evidence="3">DUF924 domain-containing protein</fullName>
    </recommendedName>
</protein>
<evidence type="ECO:0008006" key="3">
    <source>
        <dbReference type="Google" id="ProtNLM"/>
    </source>
</evidence>
<comment type="caution">
    <text evidence="1">The sequence shown here is derived from an EMBL/GenBank/DDBJ whole genome shotgun (WGS) entry which is preliminary data.</text>
</comment>
<dbReference type="Gene3D" id="1.20.58.320">
    <property type="entry name" value="TPR-like"/>
    <property type="match status" value="1"/>
</dbReference>
<evidence type="ECO:0000313" key="2">
    <source>
        <dbReference type="Proteomes" id="UP000185753"/>
    </source>
</evidence>
<reference evidence="2" key="1">
    <citation type="submission" date="2016-06" db="EMBL/GenBank/DDBJ databases">
        <authorList>
            <person name="Radolfova-Krizova L."/>
            <person name="Nemec A."/>
        </authorList>
    </citation>
    <scope>NUCLEOTIDE SEQUENCE [LARGE SCALE GENOMIC DNA]</scope>
    <source>
        <strain evidence="2">ANC 4275</strain>
    </source>
</reference>
<dbReference type="Pfam" id="PF06041">
    <property type="entry name" value="DUF924"/>
    <property type="match status" value="1"/>
</dbReference>
<dbReference type="InterPro" id="IPR010323">
    <property type="entry name" value="DUF924"/>
</dbReference>
<dbReference type="RefSeq" id="WP_067761688.1">
    <property type="nucleotide sequence ID" value="NZ_LZDS01000001.1"/>
</dbReference>
<organism evidence="1 2">
    <name type="scientific">Acinetobacter gandensis</name>
    <dbReference type="NCBI Taxonomy" id="1443941"/>
    <lineage>
        <taxon>Bacteria</taxon>
        <taxon>Pseudomonadati</taxon>
        <taxon>Pseudomonadota</taxon>
        <taxon>Gammaproteobacteria</taxon>
        <taxon>Moraxellales</taxon>
        <taxon>Moraxellaceae</taxon>
        <taxon>Acinetobacter</taxon>
    </lineage>
</organism>
<name>A0A1A7RF52_9GAMM</name>
<gene>
    <name evidence="1" type="ORF">A9J31_01115</name>
</gene>
<dbReference type="AlphaFoldDB" id="A0A1A7RF52"/>
<dbReference type="STRING" id="1443941.A9J31_01115"/>
<dbReference type="EMBL" id="LZDS01000001">
    <property type="protein sequence ID" value="OBX30139.1"/>
    <property type="molecule type" value="Genomic_DNA"/>
</dbReference>
<accession>A0A1A7RF52</accession>